<dbReference type="InParanoid" id="A0A1S3JDG9"/>
<accession>A0A1S3JDG9</accession>
<protein>
    <submittedName>
        <fullName evidence="4">Sarcoplasmic calcium-binding protein-like</fullName>
    </submittedName>
</protein>
<feature type="domain" description="EF-hand" evidence="2">
    <location>
        <begin position="97"/>
        <end position="132"/>
    </location>
</feature>
<dbReference type="AlphaFoldDB" id="A0A1S3JDG9"/>
<dbReference type="Pfam" id="PF13202">
    <property type="entry name" value="EF-hand_5"/>
    <property type="match status" value="1"/>
</dbReference>
<dbReference type="RefSeq" id="XP_013408452.1">
    <property type="nucleotide sequence ID" value="XM_013552998.1"/>
</dbReference>
<dbReference type="OrthoDB" id="6229588at2759"/>
<dbReference type="SUPFAM" id="SSF47473">
    <property type="entry name" value="EF-hand"/>
    <property type="match status" value="1"/>
</dbReference>
<reference evidence="4" key="1">
    <citation type="submission" date="2025-08" db="UniProtKB">
        <authorList>
            <consortium name="RefSeq"/>
        </authorList>
    </citation>
    <scope>IDENTIFICATION</scope>
    <source>
        <tissue evidence="4">Gonads</tissue>
    </source>
</reference>
<dbReference type="PROSITE" id="PS00018">
    <property type="entry name" value="EF_HAND_1"/>
    <property type="match status" value="1"/>
</dbReference>
<sequence>MSDHAPLPEFWVRKIRSFFVLFDRDLDGIVRKEDYLDWVLERTKSFLAKDKQEKYKEYWNAAWNEFWGGPEGKVSVTFEEMMQSHARTFRDPKFAETCKNWFNLTFDGADANSDEFITLQEYSDFLKCYGVHPLSVTPSFQALDTNHDGLISREDFTNAGRDYFVTTDDNPSKLFWGPFLC</sequence>
<proteinExistence type="predicted"/>
<evidence type="ECO:0000313" key="3">
    <source>
        <dbReference type="Proteomes" id="UP000085678"/>
    </source>
</evidence>
<feature type="domain" description="EF-hand" evidence="2">
    <location>
        <begin position="140"/>
        <end position="166"/>
    </location>
</feature>
<dbReference type="GeneID" id="106172345"/>
<name>A0A1S3JDG9_LINAN</name>
<organism evidence="3 4">
    <name type="scientific">Lingula anatina</name>
    <name type="common">Brachiopod</name>
    <name type="synonym">Lingula unguis</name>
    <dbReference type="NCBI Taxonomy" id="7574"/>
    <lineage>
        <taxon>Eukaryota</taxon>
        <taxon>Metazoa</taxon>
        <taxon>Spiralia</taxon>
        <taxon>Lophotrochozoa</taxon>
        <taxon>Brachiopoda</taxon>
        <taxon>Linguliformea</taxon>
        <taxon>Lingulata</taxon>
        <taxon>Lingulida</taxon>
        <taxon>Linguloidea</taxon>
        <taxon>Lingulidae</taxon>
        <taxon>Lingula</taxon>
    </lineage>
</organism>
<keyword evidence="1" id="KW-0106">Calcium</keyword>
<dbReference type="PROSITE" id="PS50222">
    <property type="entry name" value="EF_HAND_2"/>
    <property type="match status" value="2"/>
</dbReference>
<dbReference type="InterPro" id="IPR011992">
    <property type="entry name" value="EF-hand-dom_pair"/>
</dbReference>
<evidence type="ECO:0000256" key="1">
    <source>
        <dbReference type="ARBA" id="ARBA00022837"/>
    </source>
</evidence>
<dbReference type="GO" id="GO:0005509">
    <property type="term" value="F:calcium ion binding"/>
    <property type="evidence" value="ECO:0007669"/>
    <property type="project" value="InterPro"/>
</dbReference>
<evidence type="ECO:0000313" key="4">
    <source>
        <dbReference type="RefSeq" id="XP_013408452.1"/>
    </source>
</evidence>
<evidence type="ECO:0000259" key="2">
    <source>
        <dbReference type="PROSITE" id="PS50222"/>
    </source>
</evidence>
<dbReference type="KEGG" id="lak:106172345"/>
<dbReference type="Proteomes" id="UP000085678">
    <property type="component" value="Unplaced"/>
</dbReference>
<gene>
    <name evidence="4" type="primary">LOC106172345</name>
</gene>
<dbReference type="STRING" id="7574.A0A1S3JDG9"/>
<dbReference type="Gene3D" id="1.10.238.10">
    <property type="entry name" value="EF-hand"/>
    <property type="match status" value="1"/>
</dbReference>
<dbReference type="InterPro" id="IPR018247">
    <property type="entry name" value="EF_Hand_1_Ca_BS"/>
</dbReference>
<dbReference type="InterPro" id="IPR002048">
    <property type="entry name" value="EF_hand_dom"/>
</dbReference>
<keyword evidence="3" id="KW-1185">Reference proteome</keyword>